<gene>
    <name evidence="1" type="ordered locus">SELR_pSRC300680</name>
</gene>
<organism evidence="1 2">
    <name type="scientific">Selenomonas ruminantium subsp. lactilytica (strain NBRC 103574 / TAM6421)</name>
    <dbReference type="NCBI Taxonomy" id="927704"/>
    <lineage>
        <taxon>Bacteria</taxon>
        <taxon>Bacillati</taxon>
        <taxon>Bacillota</taxon>
        <taxon>Negativicutes</taxon>
        <taxon>Selenomonadales</taxon>
        <taxon>Selenomonadaceae</taxon>
        <taxon>Selenomonas</taxon>
    </lineage>
</organism>
<dbReference type="HOGENOM" id="CLU_2107331_0_0_9"/>
<dbReference type="RefSeq" id="WP_014426159.1">
    <property type="nucleotide sequence ID" value="NC_017073.1"/>
</dbReference>
<evidence type="ECO:0000313" key="1">
    <source>
        <dbReference type="EMBL" id="BAL85141.1"/>
    </source>
</evidence>
<sequence length="115" mass="12969">MNHTQLENLAELLEMFSKKYPDRSPESIKQALKEALKGLSEVKPMTTLDEAEYNSCQLFDTGRFNDIVLAYIVLAMKNTGMASDEAMKLLGSLENSFDELTATQALQLYRGELEK</sequence>
<proteinExistence type="predicted"/>
<reference evidence="1 2" key="1">
    <citation type="submission" date="2011-10" db="EMBL/GenBank/DDBJ databases">
        <title>Whole genome sequence of Selenomonas ruminantium subsp. lactilytica TAM6421.</title>
        <authorList>
            <person name="Oguchi A."/>
            <person name="Ankai A."/>
            <person name="Kaneko J."/>
            <person name="Yamada-Narita S."/>
            <person name="Fukui S."/>
            <person name="Takahashi M."/>
            <person name="Onodera T."/>
            <person name="Kojima S."/>
            <person name="Fushimi T."/>
            <person name="Abe N."/>
            <person name="Kamio Y."/>
            <person name="Yamazaki S."/>
            <person name="Fujita N."/>
        </authorList>
    </citation>
    <scope>NUCLEOTIDE SEQUENCE [LARGE SCALE GENOMIC DNA]</scope>
    <source>
        <strain evidence="2">NBRC 103574 / TAM6421</strain>
        <plasmid evidence="1 2">pSRC3</plasmid>
    </source>
</reference>
<protein>
    <submittedName>
        <fullName evidence="1">Uncharacterized protein</fullName>
    </submittedName>
</protein>
<accession>I0GWK4</accession>
<dbReference type="Proteomes" id="UP000007887">
    <property type="component" value="Plasmid pSRC3"/>
</dbReference>
<geneLocation type="plasmid" evidence="1 2">
    <name>pSRC3</name>
</geneLocation>
<dbReference type="AlphaFoldDB" id="I0GWK4"/>
<name>I0GWK4_SELRL</name>
<dbReference type="EMBL" id="AP012300">
    <property type="protein sequence ID" value="BAL85141.1"/>
    <property type="molecule type" value="Genomic_DNA"/>
</dbReference>
<keyword evidence="1" id="KW-0614">Plasmid</keyword>
<dbReference type="PATRIC" id="fig|927704.6.peg.3382"/>
<dbReference type="KEGG" id="sri:SELR_pSRC300680"/>
<evidence type="ECO:0000313" key="2">
    <source>
        <dbReference type="Proteomes" id="UP000007887"/>
    </source>
</evidence>